<feature type="transmembrane region" description="Helical" evidence="5">
    <location>
        <begin position="165"/>
        <end position="185"/>
    </location>
</feature>
<evidence type="ECO:0000256" key="1">
    <source>
        <dbReference type="ARBA" id="ARBA00004141"/>
    </source>
</evidence>
<dbReference type="InterPro" id="IPR003689">
    <property type="entry name" value="ZIP"/>
</dbReference>
<dbReference type="PANTHER" id="PTHR16950:SF16">
    <property type="entry name" value="ZINC TRANSPORTER ZIP13"/>
    <property type="match status" value="1"/>
</dbReference>
<feature type="transmembrane region" description="Helical" evidence="5">
    <location>
        <begin position="68"/>
        <end position="86"/>
    </location>
</feature>
<organism evidence="6 7">
    <name type="scientific">Candidatus Roizmanbacteria bacterium RIFOXYA1_FULL_41_12</name>
    <dbReference type="NCBI Taxonomy" id="1802082"/>
    <lineage>
        <taxon>Bacteria</taxon>
        <taxon>Candidatus Roizmaniibacteriota</taxon>
    </lineage>
</organism>
<keyword evidence="2 5" id="KW-0812">Transmembrane</keyword>
<feature type="transmembrane region" description="Helical" evidence="5">
    <location>
        <begin position="191"/>
        <end position="211"/>
    </location>
</feature>
<proteinExistence type="predicted"/>
<name>A0A1F7KEK0_9BACT</name>
<dbReference type="GO" id="GO:0006882">
    <property type="term" value="P:intracellular zinc ion homeostasis"/>
    <property type="evidence" value="ECO:0007669"/>
    <property type="project" value="TreeGrafter"/>
</dbReference>
<dbReference type="AlphaFoldDB" id="A0A1F7KEK0"/>
<dbReference type="PANTHER" id="PTHR16950">
    <property type="entry name" value="ZINC TRANSPORTER SLC39A7 HISTIDINE-RICH MEMBRANE PROTEIN KE4"/>
    <property type="match status" value="1"/>
</dbReference>
<evidence type="ECO:0000256" key="5">
    <source>
        <dbReference type="SAM" id="Phobius"/>
    </source>
</evidence>
<evidence type="ECO:0000256" key="2">
    <source>
        <dbReference type="ARBA" id="ARBA00022692"/>
    </source>
</evidence>
<evidence type="ECO:0008006" key="8">
    <source>
        <dbReference type="Google" id="ProtNLM"/>
    </source>
</evidence>
<dbReference type="GO" id="GO:0005385">
    <property type="term" value="F:zinc ion transmembrane transporter activity"/>
    <property type="evidence" value="ECO:0007669"/>
    <property type="project" value="TreeGrafter"/>
</dbReference>
<dbReference type="GO" id="GO:0016020">
    <property type="term" value="C:membrane"/>
    <property type="evidence" value="ECO:0007669"/>
    <property type="project" value="UniProtKB-SubCell"/>
</dbReference>
<feature type="transmembrane region" description="Helical" evidence="5">
    <location>
        <begin position="34"/>
        <end position="56"/>
    </location>
</feature>
<evidence type="ECO:0000256" key="3">
    <source>
        <dbReference type="ARBA" id="ARBA00022989"/>
    </source>
</evidence>
<protein>
    <recommendedName>
        <fullName evidence="8">ZIP family metal transporter</fullName>
    </recommendedName>
</protein>
<feature type="transmembrane region" description="Helical" evidence="5">
    <location>
        <begin position="223"/>
        <end position="240"/>
    </location>
</feature>
<keyword evidence="3 5" id="KW-1133">Transmembrane helix</keyword>
<dbReference type="EMBL" id="MGBG01000008">
    <property type="protein sequence ID" value="OGK66281.1"/>
    <property type="molecule type" value="Genomic_DNA"/>
</dbReference>
<evidence type="ECO:0000313" key="7">
    <source>
        <dbReference type="Proteomes" id="UP000178450"/>
    </source>
</evidence>
<evidence type="ECO:0000313" key="6">
    <source>
        <dbReference type="EMBL" id="OGK66281.1"/>
    </source>
</evidence>
<keyword evidence="4 5" id="KW-0472">Membrane</keyword>
<dbReference type="Proteomes" id="UP000178450">
    <property type="component" value="Unassembled WGS sequence"/>
</dbReference>
<accession>A0A1F7KEK0</accession>
<sequence>MNIYWQVIGSTLFISLLSLLGIITLYFKAKQLDRFLYFVIAFAAGSLLGDAFLHLIPESYEALQSEAVFSYILVGFMLFFLIEKGLHWHHYHHTGKCHDHVAGELNLLGDAVHNLLDGLVIAASFQVSLAVGLASTVAVALHEIPQEIGDFGILLYSGFSRTKALFYNFLSALFAIFGAVLGLVFLKEESVLTFLPIIAGGFIYIAASDLVPELHKEKNINKSFLSLVFFLLGILVMYSLKFLNLE</sequence>
<evidence type="ECO:0000256" key="4">
    <source>
        <dbReference type="ARBA" id="ARBA00023136"/>
    </source>
</evidence>
<dbReference type="Pfam" id="PF02535">
    <property type="entry name" value="Zip"/>
    <property type="match status" value="2"/>
</dbReference>
<gene>
    <name evidence="6" type="ORF">A2209_01885</name>
</gene>
<reference evidence="6 7" key="1">
    <citation type="journal article" date="2016" name="Nat. Commun.">
        <title>Thousands of microbial genomes shed light on interconnected biogeochemical processes in an aquifer system.</title>
        <authorList>
            <person name="Anantharaman K."/>
            <person name="Brown C.T."/>
            <person name="Hug L.A."/>
            <person name="Sharon I."/>
            <person name="Castelle C.J."/>
            <person name="Probst A.J."/>
            <person name="Thomas B.C."/>
            <person name="Singh A."/>
            <person name="Wilkins M.J."/>
            <person name="Karaoz U."/>
            <person name="Brodie E.L."/>
            <person name="Williams K.H."/>
            <person name="Hubbard S.S."/>
            <person name="Banfield J.F."/>
        </authorList>
    </citation>
    <scope>NUCLEOTIDE SEQUENCE [LARGE SCALE GENOMIC DNA]</scope>
</reference>
<comment type="caution">
    <text evidence="6">The sequence shown here is derived from an EMBL/GenBank/DDBJ whole genome shotgun (WGS) entry which is preliminary data.</text>
</comment>
<comment type="subcellular location">
    <subcellularLocation>
        <location evidence="1">Membrane</location>
        <topology evidence="1">Multi-pass membrane protein</topology>
    </subcellularLocation>
</comment>
<feature type="transmembrane region" description="Helical" evidence="5">
    <location>
        <begin position="6"/>
        <end position="27"/>
    </location>
</feature>